<comment type="caution">
    <text evidence="4">The sequence shown here is derived from an EMBL/GenBank/DDBJ whole genome shotgun (WGS) entry which is preliminary data.</text>
</comment>
<dbReference type="AlphaFoldDB" id="A0A135ZCF7"/>
<dbReference type="SUPFAM" id="SSF48317">
    <property type="entry name" value="Acid phosphatase/Vanadium-dependent haloperoxidase"/>
    <property type="match status" value="1"/>
</dbReference>
<feature type="transmembrane region" description="Helical" evidence="2">
    <location>
        <begin position="389"/>
        <end position="409"/>
    </location>
</feature>
<keyword evidence="2" id="KW-0812">Transmembrane</keyword>
<dbReference type="EMBL" id="LSRC01000001">
    <property type="protein sequence ID" value="KXI19212.1"/>
    <property type="molecule type" value="Genomic_DNA"/>
</dbReference>
<evidence type="ECO:0000256" key="2">
    <source>
        <dbReference type="SAM" id="Phobius"/>
    </source>
</evidence>
<feature type="transmembrane region" description="Helical" evidence="2">
    <location>
        <begin position="196"/>
        <end position="216"/>
    </location>
</feature>
<feature type="compositionally biased region" description="Acidic residues" evidence="1">
    <location>
        <begin position="38"/>
        <end position="48"/>
    </location>
</feature>
<sequence>MSEELKNSSRGLQGLEDIEPLPELPNEHATDYSKDSVEITDESVDFDDNSAQVNALKNNESTTSVFNSDGTSSAQFSENEDNSLSLKSSSKSSSKSSTQDSNNSKNLVLESADLDSSSFNNSDFSPIDPLLSSPRISTRVWCVVCGVLMLIVAFTLWFLAVRTPLGQSYEEIVIDGFGTRALPIWLELLLKPLRKSIVIISISVLIMACALVIAFIRKRWLLIFQCVAIVLLSLAFEPLKKVLPRQMLVNIESLARNSAPSGHTLLVASACAILACCVTRKLRAWVALVSAIFTCLVSYSLMAGRWHRPTDVIMSLLIVGAISSFILSLSRKSGMDIPESRKSSVSIQIIGTSMITFGAFACVYSMYLVWQILPGVELSARWAEKVSYLSVYCATAGISLLVFGVIMVLRQSSASPLSKLGLVGAPPTPPSALSKDKLEEQSAKDKLSQILA</sequence>
<evidence type="ECO:0000259" key="3">
    <source>
        <dbReference type="Pfam" id="PF01569"/>
    </source>
</evidence>
<organism evidence="4 5">
    <name type="scientific">Gardnerella vaginalis</name>
    <dbReference type="NCBI Taxonomy" id="2702"/>
    <lineage>
        <taxon>Bacteria</taxon>
        <taxon>Bacillati</taxon>
        <taxon>Actinomycetota</taxon>
        <taxon>Actinomycetes</taxon>
        <taxon>Bifidobacteriales</taxon>
        <taxon>Bifidobacteriaceae</taxon>
        <taxon>Gardnerella</taxon>
    </lineage>
</organism>
<feature type="transmembrane region" description="Helical" evidence="2">
    <location>
        <begin position="140"/>
        <end position="160"/>
    </location>
</feature>
<dbReference type="PATRIC" id="fig|2702.101.peg.11"/>
<dbReference type="CDD" id="cd01610">
    <property type="entry name" value="PAP2_like"/>
    <property type="match status" value="1"/>
</dbReference>
<reference evidence="4 5" key="1">
    <citation type="submission" date="2016-02" db="EMBL/GenBank/DDBJ databases">
        <authorList>
            <person name="Wen L."/>
            <person name="He K."/>
            <person name="Yang H."/>
        </authorList>
    </citation>
    <scope>NUCLEOTIDE SEQUENCE [LARGE SCALE GENOMIC DNA]</scope>
    <source>
        <strain evidence="4 5">CMW7778B</strain>
    </source>
</reference>
<name>A0A135ZCF7_GARVA</name>
<feature type="transmembrane region" description="Helical" evidence="2">
    <location>
        <begin position="349"/>
        <end position="369"/>
    </location>
</feature>
<feature type="compositionally biased region" description="Polar residues" evidence="1">
    <location>
        <begin position="49"/>
        <end position="76"/>
    </location>
</feature>
<feature type="transmembrane region" description="Helical" evidence="2">
    <location>
        <begin position="221"/>
        <end position="239"/>
    </location>
</feature>
<evidence type="ECO:0000313" key="4">
    <source>
        <dbReference type="EMBL" id="KXI19212.1"/>
    </source>
</evidence>
<feature type="compositionally biased region" description="Low complexity" evidence="1">
    <location>
        <begin position="82"/>
        <end position="104"/>
    </location>
</feature>
<proteinExistence type="predicted"/>
<feature type="transmembrane region" description="Helical" evidence="2">
    <location>
        <begin position="259"/>
        <end position="278"/>
    </location>
</feature>
<accession>A0A135ZCF7</accession>
<dbReference type="Gene3D" id="1.20.144.10">
    <property type="entry name" value="Phosphatidic acid phosphatase type 2/haloperoxidase"/>
    <property type="match status" value="1"/>
</dbReference>
<feature type="region of interest" description="Disordered" evidence="1">
    <location>
        <begin position="426"/>
        <end position="452"/>
    </location>
</feature>
<feature type="domain" description="Phosphatidic acid phosphatase type 2/haloperoxidase" evidence="3">
    <location>
        <begin position="256"/>
        <end position="331"/>
    </location>
</feature>
<feature type="compositionally biased region" description="Basic and acidic residues" evidence="1">
    <location>
        <begin position="25"/>
        <end position="37"/>
    </location>
</feature>
<feature type="region of interest" description="Disordered" evidence="1">
    <location>
        <begin position="1"/>
        <end position="104"/>
    </location>
</feature>
<feature type="transmembrane region" description="Helical" evidence="2">
    <location>
        <begin position="312"/>
        <end position="329"/>
    </location>
</feature>
<dbReference type="InterPro" id="IPR036938">
    <property type="entry name" value="PAP2/HPO_sf"/>
</dbReference>
<feature type="transmembrane region" description="Helical" evidence="2">
    <location>
        <begin position="285"/>
        <end position="306"/>
    </location>
</feature>
<keyword evidence="2" id="KW-0472">Membrane</keyword>
<keyword evidence="2" id="KW-1133">Transmembrane helix</keyword>
<dbReference type="InterPro" id="IPR000326">
    <property type="entry name" value="PAP2/HPO"/>
</dbReference>
<dbReference type="Pfam" id="PF01569">
    <property type="entry name" value="PAP2"/>
    <property type="match status" value="1"/>
</dbReference>
<gene>
    <name evidence="4" type="ORF">HMPREF3230_00011</name>
</gene>
<evidence type="ECO:0000256" key="1">
    <source>
        <dbReference type="SAM" id="MobiDB-lite"/>
    </source>
</evidence>
<feature type="compositionally biased region" description="Basic and acidic residues" evidence="1">
    <location>
        <begin position="434"/>
        <end position="452"/>
    </location>
</feature>
<evidence type="ECO:0000313" key="5">
    <source>
        <dbReference type="Proteomes" id="UP000070505"/>
    </source>
</evidence>
<protein>
    <submittedName>
        <fullName evidence="4">PAP2 family protein</fullName>
    </submittedName>
</protein>
<dbReference type="RefSeq" id="WP_082266191.1">
    <property type="nucleotide sequence ID" value="NZ_KQ961847.1"/>
</dbReference>
<dbReference type="Proteomes" id="UP000070505">
    <property type="component" value="Unassembled WGS sequence"/>
</dbReference>